<name>A0A4Z0YSP3_9PEZI</name>
<reference evidence="3 4" key="1">
    <citation type="submission" date="2019-03" db="EMBL/GenBank/DDBJ databases">
        <title>Draft genome sequence of Xylaria hypoxylon DSM 108379, a ubiquitous saprotrophic-parasitic fungi on hardwood.</title>
        <authorList>
            <person name="Buettner E."/>
            <person name="Leonhardt S."/>
            <person name="Gebauer A.M."/>
            <person name="Liers C."/>
            <person name="Hofrichter M."/>
            <person name="Kellner H."/>
        </authorList>
    </citation>
    <scope>NUCLEOTIDE SEQUENCE [LARGE SCALE GENOMIC DNA]</scope>
    <source>
        <strain evidence="3 4">DSM 108379</strain>
    </source>
</reference>
<evidence type="ECO:0000256" key="1">
    <source>
        <dbReference type="SAM" id="MobiDB-lite"/>
    </source>
</evidence>
<dbReference type="PANTHER" id="PTHR33112">
    <property type="entry name" value="DOMAIN PROTEIN, PUTATIVE-RELATED"/>
    <property type="match status" value="1"/>
</dbReference>
<gene>
    <name evidence="3" type="ORF">E0Z10_g5712</name>
</gene>
<accession>A0A4Z0YSP3</accession>
<dbReference type="OrthoDB" id="4161196at2759"/>
<dbReference type="Proteomes" id="UP000297716">
    <property type="component" value="Unassembled WGS sequence"/>
</dbReference>
<sequence length="838" mass="93634">MATASVTQANYDEEDPILCRRCQAFDIQAFSRNTTPWRGYRVSDIADSAASGCPFCSYLVRGLDDAGFQIYTKKRDGRLKARWVHFKVMRAVRDSDSQLGPDGTGLNITYLQVFVRNRNVTNGDLMPLLEFHVVADPGDPASTSGDVIGRYAMRNTSSQELIDVIKSWIATCVDKHDKCSLTMSGQRIATETPLPTRCLEVTADPTAVGGICIRLIETAGMTGGYTTLSHRWPTPPRELQGATTSANLADRLGGKELLESKLPRHFVDACMLTFRLGLKYIWIDAACIIQGTSDPAARVDWAYEAARMASYFQNSRFTIAATYGDDTTGLFSAETPEDFRPLIRLPYCPRPGIIAPRPSFFYLIPSDCHSNKYYTDHVTRSNLLTRGWVVQEWVLSRRILCYTPASVYFLCMEESPRNEDGRVMSIREYREGEAGGDKTFLEQLSNNHLFALELKNVNITDTWSPVYDIWFDLVEAYSKCSLTRPETDKLMALVGIAVEFGRALALAILQVLTNTKIPTWVGGLWVEDMNRGLLWEQVGHLPSSAPTPYPNRHDAGRITEVPSWSWASRRLAVKYNYFKDLYTRNSCEVRAVRDARAGQTETVIAPMAGEGGDEHWESLPIVGSELDQVRIIDPTKTFPILCLRAQLISVLIRETFLDEEERQIAAVLSRHNEPGHWRKVALSSSPGRICGWVSLDREQNQGQTGAGREPRGDQVAADSDEAAGATRGGTNQKLLASIPKAASQHQSVQGQECNDNSDEEEGREVQVTLVSTRHVRGGWPLGYKSSHHTVYNVLYLRSYAHEAATNGRGFERIGIGRLFGPDVQRLFEDAELQELQLF</sequence>
<comment type="caution">
    <text evidence="3">The sequence shown here is derived from an EMBL/GenBank/DDBJ whole genome shotgun (WGS) entry which is preliminary data.</text>
</comment>
<dbReference type="EMBL" id="SKBN01000106">
    <property type="protein sequence ID" value="TGJ83048.1"/>
    <property type="molecule type" value="Genomic_DNA"/>
</dbReference>
<evidence type="ECO:0000313" key="4">
    <source>
        <dbReference type="Proteomes" id="UP000297716"/>
    </source>
</evidence>
<dbReference type="Pfam" id="PF06985">
    <property type="entry name" value="HET"/>
    <property type="match status" value="1"/>
</dbReference>
<keyword evidence="4" id="KW-1185">Reference proteome</keyword>
<protein>
    <recommendedName>
        <fullName evidence="2">Heterokaryon incompatibility domain-containing protein</fullName>
    </recommendedName>
</protein>
<feature type="region of interest" description="Disordered" evidence="1">
    <location>
        <begin position="698"/>
        <end position="762"/>
    </location>
</feature>
<dbReference type="AlphaFoldDB" id="A0A4Z0YSP3"/>
<dbReference type="PANTHER" id="PTHR33112:SF10">
    <property type="entry name" value="TOL"/>
    <property type="match status" value="1"/>
</dbReference>
<feature type="domain" description="Heterokaryon incompatibility" evidence="2">
    <location>
        <begin position="225"/>
        <end position="392"/>
    </location>
</feature>
<evidence type="ECO:0000313" key="3">
    <source>
        <dbReference type="EMBL" id="TGJ83048.1"/>
    </source>
</evidence>
<evidence type="ECO:0000259" key="2">
    <source>
        <dbReference type="Pfam" id="PF06985"/>
    </source>
</evidence>
<organism evidence="3 4">
    <name type="scientific">Xylaria hypoxylon</name>
    <dbReference type="NCBI Taxonomy" id="37992"/>
    <lineage>
        <taxon>Eukaryota</taxon>
        <taxon>Fungi</taxon>
        <taxon>Dikarya</taxon>
        <taxon>Ascomycota</taxon>
        <taxon>Pezizomycotina</taxon>
        <taxon>Sordariomycetes</taxon>
        <taxon>Xylariomycetidae</taxon>
        <taxon>Xylariales</taxon>
        <taxon>Xylariaceae</taxon>
        <taxon>Xylaria</taxon>
    </lineage>
</organism>
<proteinExistence type="predicted"/>
<feature type="compositionally biased region" description="Polar residues" evidence="1">
    <location>
        <begin position="743"/>
        <end position="754"/>
    </location>
</feature>
<dbReference type="InterPro" id="IPR010730">
    <property type="entry name" value="HET"/>
</dbReference>